<dbReference type="EMBL" id="JABXXO010000011">
    <property type="protein sequence ID" value="KAF7763655.1"/>
    <property type="molecule type" value="Genomic_DNA"/>
</dbReference>
<feature type="region of interest" description="Disordered" evidence="1">
    <location>
        <begin position="120"/>
        <end position="142"/>
    </location>
</feature>
<proteinExistence type="predicted"/>
<sequence length="292" mass="32789">MSSLTPQPTVPSEPPPNVPSEGGDSGGMHRGASYFFGFLITFVILLLVFVGCGVVSRRRYAARRRARFESNMQPWAERMGSDIGYVPPILQEKYLLRARDESQWRHLNPLAALVVPTHQEEPIPKPDAHGNPRPTPSNDRSDMDLHLEVISRTLSSQSQNISEPLTRITRPTPYHRNPNIVLTQQEAEQLGHGPQRNSWLHHLSPSSCLTFLNRRWRGAPREPSNDNVERTDSIEKSRDAENEEKQKSLQVTLLIQMPSPVPRSSRSGESIAEYSVGVATLPWTDGLKASPR</sequence>
<keyword evidence="2" id="KW-1133">Transmembrane helix</keyword>
<evidence type="ECO:0000313" key="3">
    <source>
        <dbReference type="EMBL" id="KAF7763655.1"/>
    </source>
</evidence>
<feature type="compositionally biased region" description="Basic and acidic residues" evidence="1">
    <location>
        <begin position="120"/>
        <end position="130"/>
    </location>
</feature>
<name>A0A8H7C5S9_AGABI</name>
<evidence type="ECO:0000256" key="2">
    <source>
        <dbReference type="SAM" id="Phobius"/>
    </source>
</evidence>
<protein>
    <submittedName>
        <fullName evidence="3">Uncharacterized protein</fullName>
    </submittedName>
</protein>
<dbReference type="Proteomes" id="UP000629468">
    <property type="component" value="Unassembled WGS sequence"/>
</dbReference>
<comment type="caution">
    <text evidence="3">The sequence shown here is derived from an EMBL/GenBank/DDBJ whole genome shotgun (WGS) entry which is preliminary data.</text>
</comment>
<gene>
    <name evidence="3" type="ORF">Agabi119p4_8192</name>
</gene>
<keyword evidence="2" id="KW-0472">Membrane</keyword>
<feature type="transmembrane region" description="Helical" evidence="2">
    <location>
        <begin position="34"/>
        <end position="55"/>
    </location>
</feature>
<dbReference type="AlphaFoldDB" id="A0A8H7C5S9"/>
<organism evidence="3 4">
    <name type="scientific">Agaricus bisporus var. burnettii</name>
    <dbReference type="NCBI Taxonomy" id="192524"/>
    <lineage>
        <taxon>Eukaryota</taxon>
        <taxon>Fungi</taxon>
        <taxon>Dikarya</taxon>
        <taxon>Basidiomycota</taxon>
        <taxon>Agaricomycotina</taxon>
        <taxon>Agaricomycetes</taxon>
        <taxon>Agaricomycetidae</taxon>
        <taxon>Agaricales</taxon>
        <taxon>Agaricineae</taxon>
        <taxon>Agaricaceae</taxon>
        <taxon>Agaricus</taxon>
    </lineage>
</organism>
<feature type="region of interest" description="Disordered" evidence="1">
    <location>
        <begin position="217"/>
        <end position="246"/>
    </location>
</feature>
<feature type="compositionally biased region" description="Pro residues" evidence="1">
    <location>
        <begin position="8"/>
        <end position="18"/>
    </location>
</feature>
<reference evidence="3 4" key="1">
    <citation type="journal article" name="Sci. Rep.">
        <title>Telomere-to-telomere assembled and centromere annotated genomes of the two main subspecies of the button mushroom Agaricus bisporus reveal especially polymorphic chromosome ends.</title>
        <authorList>
            <person name="Sonnenberg A.S.M."/>
            <person name="Sedaghat-Telgerd N."/>
            <person name="Lavrijssen B."/>
            <person name="Ohm R.A."/>
            <person name="Hendrickx P.M."/>
            <person name="Scholtmeijer K."/>
            <person name="Baars J.J.P."/>
            <person name="van Peer A."/>
        </authorList>
    </citation>
    <scope>NUCLEOTIDE SEQUENCE [LARGE SCALE GENOMIC DNA]</scope>
    <source>
        <strain evidence="3 4">H119_p4</strain>
    </source>
</reference>
<feature type="compositionally biased region" description="Basic and acidic residues" evidence="1">
    <location>
        <begin position="219"/>
        <end position="246"/>
    </location>
</feature>
<keyword evidence="2" id="KW-0812">Transmembrane</keyword>
<feature type="region of interest" description="Disordered" evidence="1">
    <location>
        <begin position="1"/>
        <end position="25"/>
    </location>
</feature>
<evidence type="ECO:0000256" key="1">
    <source>
        <dbReference type="SAM" id="MobiDB-lite"/>
    </source>
</evidence>
<accession>A0A8H7C5S9</accession>
<evidence type="ECO:0000313" key="4">
    <source>
        <dbReference type="Proteomes" id="UP000629468"/>
    </source>
</evidence>